<dbReference type="Gene3D" id="3.30.70.270">
    <property type="match status" value="1"/>
</dbReference>
<name>A0A5C6U1I4_9BURK</name>
<dbReference type="InterPro" id="IPR043128">
    <property type="entry name" value="Rev_trsase/Diguanyl_cyclase"/>
</dbReference>
<keyword evidence="3" id="KW-1185">Reference proteome</keyword>
<dbReference type="InterPro" id="IPR029787">
    <property type="entry name" value="Nucleotide_cyclase"/>
</dbReference>
<dbReference type="AlphaFoldDB" id="A0A5C6U1I4"/>
<sequence>MAALLRGWIDLTTWSEHAFQIGAMVEMAMWMRVLGVRIEELRQSAQRAHLERDALRSLAQTDPLTGLPNRRGLSETLAAVLPSSSAQRLTAVFLLDLDGFKPINDRLGHDAGDEVLVGVARRLRLLLRACDTVARLGGDEFVVVAEGLAGEADAQALGRKLLEGFREPFMAAGQPCAVGLTVGYALAPVDGRDADELLKRADAAMYAGKQAGRLCVRRVGSTALPASA</sequence>
<evidence type="ECO:0000313" key="3">
    <source>
        <dbReference type="Proteomes" id="UP000321832"/>
    </source>
</evidence>
<dbReference type="SMART" id="SM00267">
    <property type="entry name" value="GGDEF"/>
    <property type="match status" value="1"/>
</dbReference>
<dbReference type="InterPro" id="IPR000160">
    <property type="entry name" value="GGDEF_dom"/>
</dbReference>
<dbReference type="NCBIfam" id="TIGR00254">
    <property type="entry name" value="GGDEF"/>
    <property type="match status" value="1"/>
</dbReference>
<dbReference type="EMBL" id="VOPW01000001">
    <property type="protein sequence ID" value="TXC66619.1"/>
    <property type="molecule type" value="Genomic_DNA"/>
</dbReference>
<evidence type="ECO:0000259" key="1">
    <source>
        <dbReference type="PROSITE" id="PS50887"/>
    </source>
</evidence>
<comment type="caution">
    <text evidence="2">The sequence shown here is derived from an EMBL/GenBank/DDBJ whole genome shotgun (WGS) entry which is preliminary data.</text>
</comment>
<dbReference type="PANTHER" id="PTHR46663">
    <property type="entry name" value="DIGUANYLATE CYCLASE DGCT-RELATED"/>
    <property type="match status" value="1"/>
</dbReference>
<organism evidence="2 3">
    <name type="scientific">Piscinibacter aquaticus</name>
    <dbReference type="NCBI Taxonomy" id="392597"/>
    <lineage>
        <taxon>Bacteria</taxon>
        <taxon>Pseudomonadati</taxon>
        <taxon>Pseudomonadota</taxon>
        <taxon>Betaproteobacteria</taxon>
        <taxon>Burkholderiales</taxon>
        <taxon>Sphaerotilaceae</taxon>
        <taxon>Piscinibacter</taxon>
    </lineage>
</organism>
<dbReference type="InterPro" id="IPR052163">
    <property type="entry name" value="DGC-Regulatory_Protein"/>
</dbReference>
<evidence type="ECO:0000313" key="2">
    <source>
        <dbReference type="EMBL" id="TXC66619.1"/>
    </source>
</evidence>
<dbReference type="CDD" id="cd01949">
    <property type="entry name" value="GGDEF"/>
    <property type="match status" value="1"/>
</dbReference>
<accession>A0A5C6U1I4</accession>
<protein>
    <submittedName>
        <fullName evidence="2">GGDEF domain-containing protein</fullName>
    </submittedName>
</protein>
<dbReference type="Pfam" id="PF00990">
    <property type="entry name" value="GGDEF"/>
    <property type="match status" value="1"/>
</dbReference>
<feature type="domain" description="GGDEF" evidence="1">
    <location>
        <begin position="88"/>
        <end position="221"/>
    </location>
</feature>
<dbReference type="Proteomes" id="UP000321832">
    <property type="component" value="Unassembled WGS sequence"/>
</dbReference>
<dbReference type="PANTHER" id="PTHR46663:SF2">
    <property type="entry name" value="GGDEF DOMAIN-CONTAINING PROTEIN"/>
    <property type="match status" value="1"/>
</dbReference>
<gene>
    <name evidence="2" type="ORF">FSC37_14700</name>
</gene>
<reference evidence="2 3" key="1">
    <citation type="submission" date="2019-08" db="EMBL/GenBank/DDBJ databases">
        <authorList>
            <person name="Khan S.A."/>
            <person name="Jeon C.O."/>
            <person name="Jeong S.E."/>
        </authorList>
    </citation>
    <scope>NUCLEOTIDE SEQUENCE [LARGE SCALE GENOMIC DNA]</scope>
    <source>
        <strain evidence="3">IMCC1728</strain>
    </source>
</reference>
<dbReference type="PROSITE" id="PS50887">
    <property type="entry name" value="GGDEF"/>
    <property type="match status" value="1"/>
</dbReference>
<proteinExistence type="predicted"/>
<dbReference type="SUPFAM" id="SSF55073">
    <property type="entry name" value="Nucleotide cyclase"/>
    <property type="match status" value="1"/>
</dbReference>